<feature type="domain" description="PWWP" evidence="7">
    <location>
        <begin position="104"/>
        <end position="166"/>
    </location>
</feature>
<dbReference type="CDD" id="cd11725">
    <property type="entry name" value="ADDz_Dnmt3"/>
    <property type="match status" value="1"/>
</dbReference>
<dbReference type="OrthoDB" id="6432841at2759"/>
<dbReference type="PANTHER" id="PTHR10688">
    <property type="entry name" value="PWWP DOMAIN-CONTAINING PROTEIN"/>
    <property type="match status" value="1"/>
</dbReference>
<evidence type="ECO:0000313" key="10">
    <source>
        <dbReference type="RefSeq" id="XP_034230696.1"/>
    </source>
</evidence>
<dbReference type="InterPro" id="IPR049554">
    <property type="entry name" value="DNMT3_ADD_PHD"/>
</dbReference>
<evidence type="ECO:0000259" key="7">
    <source>
        <dbReference type="PROSITE" id="PS50812"/>
    </source>
</evidence>
<dbReference type="Gene3D" id="3.40.50.150">
    <property type="entry name" value="Vaccinia Virus protein VP39"/>
    <property type="match status" value="1"/>
</dbReference>
<evidence type="ECO:0000256" key="6">
    <source>
        <dbReference type="SAM" id="MobiDB-lite"/>
    </source>
</evidence>
<keyword evidence="9" id="KW-1185">Reference proteome</keyword>
<evidence type="ECO:0000313" key="9">
    <source>
        <dbReference type="Proteomes" id="UP000515158"/>
    </source>
</evidence>
<keyword evidence="2" id="KW-0479">Metal-binding</keyword>
<reference evidence="10" key="1">
    <citation type="submission" date="2025-08" db="UniProtKB">
        <authorList>
            <consortium name="RefSeq"/>
        </authorList>
    </citation>
    <scope>IDENTIFICATION</scope>
    <source>
        <tissue evidence="10">Total insect</tissue>
    </source>
</reference>
<organism evidence="10">
    <name type="scientific">Thrips palmi</name>
    <name type="common">Melon thrips</name>
    <dbReference type="NCBI Taxonomy" id="161013"/>
    <lineage>
        <taxon>Eukaryota</taxon>
        <taxon>Metazoa</taxon>
        <taxon>Ecdysozoa</taxon>
        <taxon>Arthropoda</taxon>
        <taxon>Hexapoda</taxon>
        <taxon>Insecta</taxon>
        <taxon>Pterygota</taxon>
        <taxon>Neoptera</taxon>
        <taxon>Paraneoptera</taxon>
        <taxon>Thysanoptera</taxon>
        <taxon>Terebrantia</taxon>
        <taxon>Thripoidea</taxon>
        <taxon>Thripidae</taxon>
        <taxon>Thrips</taxon>
    </lineage>
</organism>
<dbReference type="InterPro" id="IPR025766">
    <property type="entry name" value="ADD"/>
</dbReference>
<keyword evidence="5" id="KW-0539">Nucleus</keyword>
<gene>
    <name evidence="10" type="primary">LOC117639281</name>
</gene>
<dbReference type="GO" id="GO:0005634">
    <property type="term" value="C:nucleus"/>
    <property type="evidence" value="ECO:0007669"/>
    <property type="project" value="UniProtKB-SubCell"/>
</dbReference>
<dbReference type="RefSeq" id="XP_034230696.1">
    <property type="nucleotide sequence ID" value="XM_034374805.1"/>
</dbReference>
<dbReference type="InterPro" id="IPR040552">
    <property type="entry name" value="DNMT3_ADD_GATA1-like"/>
</dbReference>
<dbReference type="SUPFAM" id="SSF63748">
    <property type="entry name" value="Tudor/PWWP/MBT"/>
    <property type="match status" value="1"/>
</dbReference>
<feature type="compositionally biased region" description="Acidic residues" evidence="6">
    <location>
        <begin position="51"/>
        <end position="71"/>
    </location>
</feature>
<dbReference type="Proteomes" id="UP000515158">
    <property type="component" value="Unplaced"/>
</dbReference>
<dbReference type="SMART" id="SM00293">
    <property type="entry name" value="PWWP"/>
    <property type="match status" value="1"/>
</dbReference>
<dbReference type="KEGG" id="tpal:117639281"/>
<dbReference type="CDD" id="cd05835">
    <property type="entry name" value="PWWP_DNMT3"/>
    <property type="match status" value="1"/>
</dbReference>
<dbReference type="Pfam" id="PF21255">
    <property type="entry name" value="DNMT3_ADD_GATA1-like"/>
    <property type="match status" value="1"/>
</dbReference>
<proteinExistence type="predicted"/>
<feature type="compositionally biased region" description="Basic residues" evidence="6">
    <location>
        <begin position="82"/>
        <end position="92"/>
    </location>
</feature>
<evidence type="ECO:0000256" key="4">
    <source>
        <dbReference type="ARBA" id="ARBA00022833"/>
    </source>
</evidence>
<dbReference type="AlphaFoldDB" id="A0A6P8Y3P5"/>
<evidence type="ECO:0000256" key="3">
    <source>
        <dbReference type="ARBA" id="ARBA00022771"/>
    </source>
</evidence>
<dbReference type="InParanoid" id="A0A6P8Y3P5"/>
<dbReference type="InterPro" id="IPR052657">
    <property type="entry name" value="PDP_family_Arabidopsis"/>
</dbReference>
<name>A0A6P8Y3P5_THRPL</name>
<dbReference type="Gene3D" id="2.30.30.140">
    <property type="match status" value="1"/>
</dbReference>
<accession>A0A6P8Y3P5</accession>
<sequence>MSDPRNAGVFSWDYIRDARPIFESSNTTVFSSECSSKHLLKMDLNSSGESWDLEDDTTGSDDSSNENESPDSSDSSPEKSKGRIKRRGRRRSASPIIPLSDPQEGDIVWAKVKNYRWWPAMVVNKEDCGKLAFTQRGIQSCHFVYWFGDERVSSIAMSNLVDFKKGFRRFITPRGSKSFRSGVYLAIKEIRKSLLLDTDDYDVTRALDWAENGFPLPKECCDIQINDTVSQHVQNKLKILRGKYEENEEEDDEDEPEDSTVEIVISAEEEDMIYSVREGTVNLDDICLACLSQENELREHPFFHGSICSPCMVKLLDYSFSIGLDMIAFHCSICMNSGEMMVCSQPFCYRAFCSKCIILKATLGVIDCIREADPWSCFMCTPFTSEMHGLLEPRSAVWKENMREAFHSGMTNIKKLKEISLRILCLDGSCNSVLAILSILKKLGANIDTLFLCNFNGNELERLDPILQDCTHPIKSIHEYEEYEELSSLGPIHILIASPEDGEKESFGSKFFSFHNILSMLNILNQTCDQPQLPLMWIFEMAPAYWEDYVILISRYLQLDPAAWSEKANRSKDEHLVWTNIPAMWSFLEDATTLQKKYQPEARNKKLYRMENYD</sequence>
<keyword evidence="4" id="KW-0862">Zinc</keyword>
<protein>
    <submittedName>
        <fullName evidence="10">DNA (Cytosine-5)-methyltransferase 3-like isoform X1</fullName>
    </submittedName>
</protein>
<feature type="region of interest" description="Disordered" evidence="6">
    <location>
        <begin position="49"/>
        <end position="98"/>
    </location>
</feature>
<dbReference type="Pfam" id="PF00855">
    <property type="entry name" value="PWWP"/>
    <property type="match status" value="1"/>
</dbReference>
<dbReference type="GO" id="GO:0008270">
    <property type="term" value="F:zinc ion binding"/>
    <property type="evidence" value="ECO:0007669"/>
    <property type="project" value="UniProtKB-KW"/>
</dbReference>
<dbReference type="PROSITE" id="PS50812">
    <property type="entry name" value="PWWP"/>
    <property type="match status" value="1"/>
</dbReference>
<dbReference type="InterPro" id="IPR029063">
    <property type="entry name" value="SAM-dependent_MTases_sf"/>
</dbReference>
<dbReference type="Pfam" id="PF17980">
    <property type="entry name" value="ADD_DNMT3"/>
    <property type="match status" value="1"/>
</dbReference>
<dbReference type="PANTHER" id="PTHR10688:SF5">
    <property type="entry name" value="PWWP DOMAIN-CONTAINING PROTEIN 1-RELATED"/>
    <property type="match status" value="1"/>
</dbReference>
<evidence type="ECO:0000259" key="8">
    <source>
        <dbReference type="PROSITE" id="PS51533"/>
    </source>
</evidence>
<keyword evidence="3" id="KW-0863">Zinc-finger</keyword>
<dbReference type="PROSITE" id="PS51533">
    <property type="entry name" value="ADD"/>
    <property type="match status" value="1"/>
</dbReference>
<evidence type="ECO:0000256" key="5">
    <source>
        <dbReference type="ARBA" id="ARBA00023242"/>
    </source>
</evidence>
<feature type="domain" description="PHD-type" evidence="8">
    <location>
        <begin position="275"/>
        <end position="410"/>
    </location>
</feature>
<evidence type="ECO:0000256" key="2">
    <source>
        <dbReference type="ARBA" id="ARBA00022723"/>
    </source>
</evidence>
<evidence type="ECO:0000256" key="1">
    <source>
        <dbReference type="ARBA" id="ARBA00004123"/>
    </source>
</evidence>
<dbReference type="InterPro" id="IPR000313">
    <property type="entry name" value="PWWP_dom"/>
</dbReference>
<comment type="subcellular location">
    <subcellularLocation>
        <location evidence="1">Nucleus</location>
    </subcellularLocation>
</comment>
<dbReference type="GeneID" id="117639281"/>